<accession>A0A1H4L3R5</accession>
<gene>
    <name evidence="3" type="ORF">SAMN04489745_0873</name>
</gene>
<dbReference type="Proteomes" id="UP000182652">
    <property type="component" value="Unassembled WGS sequence"/>
</dbReference>
<dbReference type="InterPro" id="IPR018961">
    <property type="entry name" value="DnaJ_homolog_subfam-C_membr-28"/>
</dbReference>
<feature type="domain" description="DnaJ homologue subfamily C member 28 conserved" evidence="2">
    <location>
        <begin position="57"/>
        <end position="123"/>
    </location>
</feature>
<dbReference type="AlphaFoldDB" id="A0A1H4L3R5"/>
<evidence type="ECO:0000313" key="3">
    <source>
        <dbReference type="EMBL" id="SEB65333.1"/>
    </source>
</evidence>
<organism evidence="3 4">
    <name type="scientific">Arthrobacter woluwensis</name>
    <dbReference type="NCBI Taxonomy" id="156980"/>
    <lineage>
        <taxon>Bacteria</taxon>
        <taxon>Bacillati</taxon>
        <taxon>Actinomycetota</taxon>
        <taxon>Actinomycetes</taxon>
        <taxon>Micrococcales</taxon>
        <taxon>Micrococcaceae</taxon>
        <taxon>Arthrobacter</taxon>
    </lineage>
</organism>
<sequence length="202" mass="22923">MATGGSRRNSLEARLERAAVLRAGADGAPLTEEERAHEAEQEALREKRSRVNTAARADYLVREAMAQGKFENLQYAGKPIPGLDRGYDPDWWLKGLIQRENLSGLAPEAILLRTVDRDLDSTLDGLPGERQVREALEEFNRRVINARRQLQGGPPVVTPTRDVEEEVERWRSRRAAVVVPAEEPTTPERGHGWWRRLWRGET</sequence>
<dbReference type="Pfam" id="PF09350">
    <property type="entry name" value="DJC28_CD"/>
    <property type="match status" value="1"/>
</dbReference>
<dbReference type="EMBL" id="FNSN01000003">
    <property type="protein sequence ID" value="SEB65333.1"/>
    <property type="molecule type" value="Genomic_DNA"/>
</dbReference>
<dbReference type="STRING" id="156980.SAMN04489745_0873"/>
<evidence type="ECO:0000256" key="1">
    <source>
        <dbReference type="SAM" id="MobiDB-lite"/>
    </source>
</evidence>
<feature type="compositionally biased region" description="Basic and acidic residues" evidence="1">
    <location>
        <begin position="32"/>
        <end position="46"/>
    </location>
</feature>
<feature type="region of interest" description="Disordered" evidence="1">
    <location>
        <begin position="24"/>
        <end position="48"/>
    </location>
</feature>
<reference evidence="3 4" key="1">
    <citation type="submission" date="2016-10" db="EMBL/GenBank/DDBJ databases">
        <authorList>
            <person name="de Groot N.N."/>
        </authorList>
    </citation>
    <scope>NUCLEOTIDE SEQUENCE [LARGE SCALE GENOMIC DNA]</scope>
    <source>
        <strain evidence="3 4">DSM 10495</strain>
    </source>
</reference>
<proteinExistence type="predicted"/>
<name>A0A1H4L3R5_9MICC</name>
<evidence type="ECO:0000313" key="4">
    <source>
        <dbReference type="Proteomes" id="UP000182652"/>
    </source>
</evidence>
<evidence type="ECO:0000259" key="2">
    <source>
        <dbReference type="Pfam" id="PF09350"/>
    </source>
</evidence>
<protein>
    <recommendedName>
        <fullName evidence="2">DnaJ homologue subfamily C member 28 conserved domain-containing protein</fullName>
    </recommendedName>
</protein>
<keyword evidence="4" id="KW-1185">Reference proteome</keyword>
<dbReference type="RefSeq" id="WP_066216044.1">
    <property type="nucleotide sequence ID" value="NZ_FNSN01000003.1"/>
</dbReference>